<dbReference type="PROSITE" id="PS50192">
    <property type="entry name" value="T_SNARE"/>
    <property type="match status" value="1"/>
</dbReference>
<evidence type="ECO:0000259" key="10">
    <source>
        <dbReference type="PROSITE" id="PS50192"/>
    </source>
</evidence>
<comment type="caution">
    <text evidence="11">The sequence shown here is derived from an EMBL/GenBank/DDBJ whole genome shotgun (WGS) entry which is preliminary data.</text>
</comment>
<feature type="compositionally biased region" description="Basic and acidic residues" evidence="8">
    <location>
        <begin position="38"/>
        <end position="51"/>
    </location>
</feature>
<evidence type="ECO:0000256" key="2">
    <source>
        <dbReference type="ARBA" id="ARBA00022448"/>
    </source>
</evidence>
<proteinExistence type="predicted"/>
<reference evidence="11" key="1">
    <citation type="submission" date="2023-01" db="EMBL/GenBank/DDBJ databases">
        <title>Colletotrichum chrysophilum M932 genome sequence.</title>
        <authorList>
            <person name="Baroncelli R."/>
        </authorList>
    </citation>
    <scope>NUCLEOTIDE SEQUENCE</scope>
    <source>
        <strain evidence="11">M932</strain>
    </source>
</reference>
<dbReference type="Pfam" id="PF05739">
    <property type="entry name" value="SNARE"/>
    <property type="match status" value="1"/>
</dbReference>
<dbReference type="PANTHER" id="PTHR19918:SF5">
    <property type="entry name" value="MEIOSIS-SPECIFIC APC_C ACTIVATOR PROTEIN AMA1"/>
    <property type="match status" value="1"/>
</dbReference>
<dbReference type="InterPro" id="IPR033010">
    <property type="entry name" value="Cdc20/Fizzy"/>
</dbReference>
<protein>
    <submittedName>
        <fullName evidence="11">Meiosis-specific apc c activator protein ama1</fullName>
    </submittedName>
</protein>
<keyword evidence="12" id="KW-1185">Reference proteome</keyword>
<dbReference type="CDD" id="cd15859">
    <property type="entry name" value="SNARE_SYN8"/>
    <property type="match status" value="1"/>
</dbReference>
<keyword evidence="9" id="KW-0812">Transmembrane</keyword>
<dbReference type="InterPro" id="IPR001680">
    <property type="entry name" value="WD40_rpt"/>
</dbReference>
<dbReference type="GO" id="GO:0005680">
    <property type="term" value="C:anaphase-promoting complex"/>
    <property type="evidence" value="ECO:0007669"/>
    <property type="project" value="TreeGrafter"/>
</dbReference>
<dbReference type="Pfam" id="PF00400">
    <property type="entry name" value="WD40"/>
    <property type="match status" value="1"/>
</dbReference>
<feature type="compositionally biased region" description="Basic and acidic residues" evidence="8">
    <location>
        <begin position="119"/>
        <end position="138"/>
    </location>
</feature>
<feature type="compositionally biased region" description="Polar residues" evidence="8">
    <location>
        <begin position="87"/>
        <end position="113"/>
    </location>
</feature>
<keyword evidence="7 9" id="KW-0472">Membrane</keyword>
<dbReference type="GO" id="GO:0010997">
    <property type="term" value="F:anaphase-promoting complex binding"/>
    <property type="evidence" value="ECO:0007669"/>
    <property type="project" value="InterPro"/>
</dbReference>
<dbReference type="InterPro" id="IPR000727">
    <property type="entry name" value="T_SNARE_dom"/>
</dbReference>
<keyword evidence="4" id="KW-0677">Repeat</keyword>
<dbReference type="GO" id="GO:0005768">
    <property type="term" value="C:endosome"/>
    <property type="evidence" value="ECO:0007669"/>
    <property type="project" value="UniProtKB-ARBA"/>
</dbReference>
<evidence type="ECO:0000256" key="7">
    <source>
        <dbReference type="ARBA" id="ARBA00023136"/>
    </source>
</evidence>
<accession>A0AAD9A9M8</accession>
<gene>
    <name evidence="11" type="ORF">CCHR01_13317</name>
</gene>
<dbReference type="GO" id="GO:0031145">
    <property type="term" value="P:anaphase-promoting complex-dependent catabolic process"/>
    <property type="evidence" value="ECO:0007669"/>
    <property type="project" value="TreeGrafter"/>
</dbReference>
<evidence type="ECO:0000256" key="9">
    <source>
        <dbReference type="SAM" id="Phobius"/>
    </source>
</evidence>
<dbReference type="EMBL" id="JAQOWY010000328">
    <property type="protein sequence ID" value="KAK1844041.1"/>
    <property type="molecule type" value="Genomic_DNA"/>
</dbReference>
<feature type="compositionally biased region" description="Basic and acidic residues" evidence="8">
    <location>
        <begin position="60"/>
        <end position="72"/>
    </location>
</feature>
<sequence length="1042" mass="113413">MSRCPKVRGKSRLPNSSRDSGYLSDDSPEDYGWNIENETPHRSGRLLDRTNYHLSVDGSAARDRGSEDDKSTHVSPSTIRRPKLGSVSPNHPRSPSVTPSQRPRVCNSSSPRSVGSLHSPDRFVPRRDPATPSSEKIRVTKDLDSFSPTERLLRHQSATSDPFQRPQQRVVALASNFRSISNSIYPIPTALSVIPQSPDGHGTVWTVGGPAPPPGTAVDDGRGHYLESGTNARLFTTNFATSRVKRREDYERNQGIVADALQINQVERLLDFEHPVPSLSRTLTQKSQQAQLESRTHWTGTKWLHGQCSTIYPPRLTKYLTHLGSEMTTTAPPSKNPNGSGGLVPTEDLLVSNEQGQICYYVVEWPHTWEVGRDSWGGTATLVATIAVHTQQICGLVWAPSGREFVSGSNDNMACYFEIEKMLKTRKRSSSTSSNETVRRGRRSEVRSRSPEIAGNSSESRFSWLPKSLESFLYGTSASEAMAEPDVRGNGGHLVQGQADEQTTFIRGSEKHCWRHGAAVKAIAFCPWQETLIATGGGSSDKCIHFWHTGTGTALATIAVSAQVTSLIWSTTRPEIVATFGYATPDHPYRIAVFSWPSCEQIGAVALDNGARVLYAIPYPGAPADAKKGSRSVKEGSIVMATSDENVKFHDVWQDRKNAPMGGVGVLSGSDILEGLDGIFKEGAVIPKPDDRNSPEALPRGVPDTLNPQAGECIPANGRNRKAAACTANVIRPAGRRADCPPHGLSALGVSTPVPVQAHTAANMSSLNQLYLLADHIKLSLLERQRAQSLNLDADTQDGHISRSLDQFRDGLEFLDSEVQRLQGAGDESAAQNITDSLPALQKQFSDLTSQFHGFSNPSTSSTTTSPNDPSLSPDFAAAQSTKPLKGSLRGLPAGGSANKTVRFTDSPAAAEDPNAAALFGEGRYRDDPTDSAGYRDQAEGMDNQQIHEYHSQIMRDQDDHLDRLGESIGRQRELSMQIGDELDSHVAMLDEVDGVVDRHQGRLDRARRQLGKVARDAGESKQMIAIIVLIIILVLLIAILK</sequence>
<evidence type="ECO:0000256" key="6">
    <source>
        <dbReference type="ARBA" id="ARBA00023054"/>
    </source>
</evidence>
<keyword evidence="3" id="KW-0853">WD repeat</keyword>
<feature type="compositionally biased region" description="Low complexity" evidence="8">
    <location>
        <begin position="856"/>
        <end position="875"/>
    </location>
</feature>
<dbReference type="Proteomes" id="UP001243330">
    <property type="component" value="Unassembled WGS sequence"/>
</dbReference>
<feature type="compositionally biased region" description="Basic and acidic residues" evidence="8">
    <location>
        <begin position="437"/>
        <end position="450"/>
    </location>
</feature>
<evidence type="ECO:0000313" key="12">
    <source>
        <dbReference type="Proteomes" id="UP001243330"/>
    </source>
</evidence>
<dbReference type="SMART" id="SM00320">
    <property type="entry name" value="WD40"/>
    <property type="match status" value="2"/>
</dbReference>
<keyword evidence="5" id="KW-0653">Protein transport</keyword>
<dbReference type="SUPFAM" id="SSF50978">
    <property type="entry name" value="WD40 repeat-like"/>
    <property type="match status" value="1"/>
</dbReference>
<evidence type="ECO:0000256" key="5">
    <source>
        <dbReference type="ARBA" id="ARBA00022927"/>
    </source>
</evidence>
<dbReference type="SUPFAM" id="SSF58038">
    <property type="entry name" value="SNARE fusion complex"/>
    <property type="match status" value="1"/>
</dbReference>
<feature type="region of interest" description="Disordered" evidence="8">
    <location>
        <begin position="684"/>
        <end position="708"/>
    </location>
</feature>
<feature type="region of interest" description="Disordered" evidence="8">
    <location>
        <begin position="850"/>
        <end position="910"/>
    </location>
</feature>
<dbReference type="GO" id="GO:0015031">
    <property type="term" value="P:protein transport"/>
    <property type="evidence" value="ECO:0007669"/>
    <property type="project" value="UniProtKB-KW"/>
</dbReference>
<dbReference type="GO" id="GO:1990757">
    <property type="term" value="F:ubiquitin ligase activator activity"/>
    <property type="evidence" value="ECO:0007669"/>
    <property type="project" value="TreeGrafter"/>
</dbReference>
<comment type="subcellular location">
    <subcellularLocation>
        <location evidence="1">Endomembrane system</location>
    </subcellularLocation>
</comment>
<dbReference type="SMART" id="SM00397">
    <property type="entry name" value="t_SNARE"/>
    <property type="match status" value="1"/>
</dbReference>
<name>A0AAD9A9M8_9PEZI</name>
<keyword evidence="9" id="KW-1133">Transmembrane helix</keyword>
<keyword evidence="6" id="KW-0175">Coiled coil</keyword>
<keyword evidence="2" id="KW-0813">Transport</keyword>
<evidence type="ECO:0000313" key="11">
    <source>
        <dbReference type="EMBL" id="KAK1844041.1"/>
    </source>
</evidence>
<dbReference type="AlphaFoldDB" id="A0AAD9A9M8"/>
<dbReference type="InterPro" id="IPR036322">
    <property type="entry name" value="WD40_repeat_dom_sf"/>
</dbReference>
<dbReference type="Gene3D" id="2.130.10.10">
    <property type="entry name" value="YVTN repeat-like/Quinoprotein amine dehydrogenase"/>
    <property type="match status" value="2"/>
</dbReference>
<evidence type="ECO:0000256" key="1">
    <source>
        <dbReference type="ARBA" id="ARBA00004308"/>
    </source>
</evidence>
<dbReference type="GO" id="GO:1905786">
    <property type="term" value="P:positive regulation of anaphase-promoting complex-dependent catabolic process"/>
    <property type="evidence" value="ECO:0007669"/>
    <property type="project" value="TreeGrafter"/>
</dbReference>
<dbReference type="PANTHER" id="PTHR19918">
    <property type="entry name" value="CELL DIVISION CYCLE 20 CDC20 FIZZY -RELATED"/>
    <property type="match status" value="1"/>
</dbReference>
<dbReference type="InterPro" id="IPR015943">
    <property type="entry name" value="WD40/YVTN_repeat-like_dom_sf"/>
</dbReference>
<feature type="compositionally biased region" description="Basic residues" evidence="8">
    <location>
        <begin position="1"/>
        <end position="11"/>
    </location>
</feature>
<feature type="transmembrane region" description="Helical" evidence="9">
    <location>
        <begin position="1024"/>
        <end position="1041"/>
    </location>
</feature>
<evidence type="ECO:0000256" key="8">
    <source>
        <dbReference type="SAM" id="MobiDB-lite"/>
    </source>
</evidence>
<organism evidence="11 12">
    <name type="scientific">Colletotrichum chrysophilum</name>
    <dbReference type="NCBI Taxonomy" id="1836956"/>
    <lineage>
        <taxon>Eukaryota</taxon>
        <taxon>Fungi</taxon>
        <taxon>Dikarya</taxon>
        <taxon>Ascomycota</taxon>
        <taxon>Pezizomycotina</taxon>
        <taxon>Sordariomycetes</taxon>
        <taxon>Hypocreomycetidae</taxon>
        <taxon>Glomerellales</taxon>
        <taxon>Glomerellaceae</taxon>
        <taxon>Colletotrichum</taxon>
        <taxon>Colletotrichum gloeosporioides species complex</taxon>
    </lineage>
</organism>
<dbReference type="Gene3D" id="1.20.5.110">
    <property type="match status" value="1"/>
</dbReference>
<feature type="region of interest" description="Disordered" evidence="8">
    <location>
        <begin position="427"/>
        <end position="459"/>
    </location>
</feature>
<feature type="domain" description="T-SNARE coiled-coil homology" evidence="10">
    <location>
        <begin position="952"/>
        <end position="1014"/>
    </location>
</feature>
<feature type="region of interest" description="Disordered" evidence="8">
    <location>
        <begin position="1"/>
        <end position="138"/>
    </location>
</feature>
<dbReference type="GO" id="GO:0006896">
    <property type="term" value="P:Golgi to vacuole transport"/>
    <property type="evidence" value="ECO:0007669"/>
    <property type="project" value="UniProtKB-ARBA"/>
</dbReference>
<dbReference type="GO" id="GO:0061025">
    <property type="term" value="P:membrane fusion"/>
    <property type="evidence" value="ECO:0007669"/>
    <property type="project" value="UniProtKB-ARBA"/>
</dbReference>
<evidence type="ECO:0000256" key="4">
    <source>
        <dbReference type="ARBA" id="ARBA00022737"/>
    </source>
</evidence>
<evidence type="ECO:0000256" key="3">
    <source>
        <dbReference type="ARBA" id="ARBA00022574"/>
    </source>
</evidence>
<dbReference type="FunFam" id="1.20.5.110:FF:000060">
    <property type="entry name" value="SNARE complex subunit (Syn8)"/>
    <property type="match status" value="1"/>
</dbReference>